<feature type="domain" description="Histone deacetylase" evidence="10">
    <location>
        <begin position="125"/>
        <end position="424"/>
    </location>
</feature>
<gene>
    <name evidence="12" type="ORF">FFLO_04683</name>
</gene>
<evidence type="ECO:0000256" key="3">
    <source>
        <dbReference type="ARBA" id="ARBA00012111"/>
    </source>
</evidence>
<organism evidence="12 13">
    <name type="scientific">Filobasidium floriforme</name>
    <dbReference type="NCBI Taxonomy" id="5210"/>
    <lineage>
        <taxon>Eukaryota</taxon>
        <taxon>Fungi</taxon>
        <taxon>Dikarya</taxon>
        <taxon>Basidiomycota</taxon>
        <taxon>Agaricomycotina</taxon>
        <taxon>Tremellomycetes</taxon>
        <taxon>Filobasidiales</taxon>
        <taxon>Filobasidiaceae</taxon>
        <taxon>Filobasidium</taxon>
    </lineage>
</organism>
<dbReference type="PANTHER" id="PTHR10625:SF5">
    <property type="entry name" value="HISTONE DEACETYLASE"/>
    <property type="match status" value="1"/>
</dbReference>
<evidence type="ECO:0000259" key="11">
    <source>
        <dbReference type="Pfam" id="PF09757"/>
    </source>
</evidence>
<dbReference type="GO" id="GO:0141221">
    <property type="term" value="F:histone deacetylase activity, hydrolytic mechanism"/>
    <property type="evidence" value="ECO:0007669"/>
    <property type="project" value="UniProtKB-EC"/>
</dbReference>
<dbReference type="Gene3D" id="3.40.800.20">
    <property type="entry name" value="Histone deacetylase domain"/>
    <property type="match status" value="1"/>
</dbReference>
<evidence type="ECO:0000313" key="13">
    <source>
        <dbReference type="Proteomes" id="UP000812966"/>
    </source>
</evidence>
<keyword evidence="4" id="KW-0678">Repressor</keyword>
<dbReference type="PRINTS" id="PR01270">
    <property type="entry name" value="HDASUPER"/>
</dbReference>
<evidence type="ECO:0000256" key="4">
    <source>
        <dbReference type="ARBA" id="ARBA00022491"/>
    </source>
</evidence>
<evidence type="ECO:0000256" key="9">
    <source>
        <dbReference type="ARBA" id="ARBA00023242"/>
    </source>
</evidence>
<evidence type="ECO:0000259" key="10">
    <source>
        <dbReference type="Pfam" id="PF00850"/>
    </source>
</evidence>
<dbReference type="Pfam" id="PF09757">
    <property type="entry name" value="Arb2-like"/>
    <property type="match status" value="1"/>
</dbReference>
<evidence type="ECO:0000256" key="1">
    <source>
        <dbReference type="ARBA" id="ARBA00004123"/>
    </source>
</evidence>
<reference evidence="12" key="1">
    <citation type="submission" date="2020-04" db="EMBL/GenBank/DDBJ databases">
        <title>Analysis of mating type loci in Filobasidium floriforme.</title>
        <authorList>
            <person name="Nowrousian M."/>
        </authorList>
    </citation>
    <scope>NUCLEOTIDE SEQUENCE</scope>
    <source>
        <strain evidence="12">CBS 6242</strain>
    </source>
</reference>
<dbReference type="SUPFAM" id="SSF52768">
    <property type="entry name" value="Arginase/deacetylase"/>
    <property type="match status" value="1"/>
</dbReference>
<dbReference type="PANTHER" id="PTHR10625">
    <property type="entry name" value="HISTONE DEACETYLASE HDAC1-RELATED"/>
    <property type="match status" value="1"/>
</dbReference>
<evidence type="ECO:0000256" key="2">
    <source>
        <dbReference type="ARBA" id="ARBA00007738"/>
    </source>
</evidence>
<evidence type="ECO:0000256" key="7">
    <source>
        <dbReference type="ARBA" id="ARBA00023015"/>
    </source>
</evidence>
<keyword evidence="13" id="KW-1185">Reference proteome</keyword>
<dbReference type="GO" id="GO:0040029">
    <property type="term" value="P:epigenetic regulation of gene expression"/>
    <property type="evidence" value="ECO:0007669"/>
    <property type="project" value="TreeGrafter"/>
</dbReference>
<keyword evidence="7" id="KW-0805">Transcription regulation</keyword>
<keyword evidence="9" id="KW-0539">Nucleus</keyword>
<dbReference type="EC" id="3.5.1.98" evidence="3"/>
<name>A0A8K0JIF9_9TREE</name>
<dbReference type="InterPro" id="IPR000286">
    <property type="entry name" value="HDACs"/>
</dbReference>
<dbReference type="InterPro" id="IPR023696">
    <property type="entry name" value="Ureohydrolase_dom_sf"/>
</dbReference>
<evidence type="ECO:0000256" key="5">
    <source>
        <dbReference type="ARBA" id="ARBA00022801"/>
    </source>
</evidence>
<accession>A0A8K0JIF9</accession>
<keyword evidence="8" id="KW-0804">Transcription</keyword>
<evidence type="ECO:0000256" key="6">
    <source>
        <dbReference type="ARBA" id="ARBA00022853"/>
    </source>
</evidence>
<dbReference type="GO" id="GO:0000118">
    <property type="term" value="C:histone deacetylase complex"/>
    <property type="evidence" value="ECO:0007669"/>
    <property type="project" value="TreeGrafter"/>
</dbReference>
<feature type="domain" description="Arb2-like" evidence="11">
    <location>
        <begin position="480"/>
        <end position="698"/>
    </location>
</feature>
<proteinExistence type="inferred from homology"/>
<dbReference type="InterPro" id="IPR037138">
    <property type="entry name" value="His_deacetylse_dom_sf"/>
</dbReference>
<dbReference type="AlphaFoldDB" id="A0A8K0JIF9"/>
<comment type="subcellular location">
    <subcellularLocation>
        <location evidence="1">Nucleus</location>
    </subcellularLocation>
</comment>
<dbReference type="InterPro" id="IPR019154">
    <property type="entry name" value="Arb2-like_domain"/>
</dbReference>
<keyword evidence="5" id="KW-0378">Hydrolase</keyword>
<dbReference type="InterPro" id="IPR023801">
    <property type="entry name" value="His_deacetylse_dom"/>
</dbReference>
<comment type="caution">
    <text evidence="12">The sequence shown here is derived from an EMBL/GenBank/DDBJ whole genome shotgun (WGS) entry which is preliminary data.</text>
</comment>
<sequence length="754" mass="84225">MDSNDIDMQDVSGSNRLTPGVVNDVTLAPAIGTVYTKDLFQEVTYSTTAEGISPHAPLFNQNSLVINPNNGLQADTRSLSDYPKSKRTGLVYNVQMMLHAPINYSRDGEHDSSIQDDLDDFRSSHPEEPRRISHIYAKLKGANLVTQMVHLPCPEATPEQALLVHSDHVWQELQKTLFMSHEQIREEWADYEHNSLYVNNQTALASRLSCGGVISACEAVVRGVVRNAIAVVRPPGHHAEPDKSLGFCFLNNVAVATKVIQRDHGVKKIMIVDWDVHHGNGTQRAFFDDPNVLYVSIHRHDGGRFYPCSDFGALDVTGVGAGEGKTVNIPWPQAGFGDGDYFYAFQEVVMPIGYEFAPDLVIISAGFDAAEGDELGECKVTPGAYAQMTHMLMGLAGGKVVVALEGGYNLDAISNSAEAVARALTGDVLDLMPPMRPSQLGNEVIYQVVKMQAQYWHCLRGKRSAPLDVLKETEEDAVDLRDVLKHYRAHRMCEKHKLFVVPLANPDLDRLFPDQVLTDRNLFTAKTVVLFVHDFGNFWHEPRNTSIMDGDLEKSRLVEQSNQVIEWIKEKNFSLIDVNTTVAFPVYRSAMPATKEKWVTKQAPRPWIQLMRYIWDNYLSLLDCENIILFGFGTGCDSIMSLVNNREIEEKVTTVIQVGGMNTLVRPDPTQDEKREWFRSHSRLYLPEDHPVLEDRKLRMRLRTQIMVTDGVSPLDVLPAALPGIKTYVDQCLQDRAAARAAPVVAPVGLGVPR</sequence>
<dbReference type="Pfam" id="PF00850">
    <property type="entry name" value="Hist_deacetyl"/>
    <property type="match status" value="1"/>
</dbReference>
<keyword evidence="6" id="KW-0156">Chromatin regulator</keyword>
<dbReference type="EMBL" id="JABELV010000103">
    <property type="protein sequence ID" value="KAG7530955.1"/>
    <property type="molecule type" value="Genomic_DNA"/>
</dbReference>
<comment type="similarity">
    <text evidence="2">Belongs to the histone deacetylase family. HD type 2 subfamily.</text>
</comment>
<evidence type="ECO:0000313" key="12">
    <source>
        <dbReference type="EMBL" id="KAG7530955.1"/>
    </source>
</evidence>
<evidence type="ECO:0000256" key="8">
    <source>
        <dbReference type="ARBA" id="ARBA00023163"/>
    </source>
</evidence>
<protein>
    <recommendedName>
        <fullName evidence="3">histone deacetylase</fullName>
        <ecNumber evidence="3">3.5.1.98</ecNumber>
    </recommendedName>
</protein>
<dbReference type="Proteomes" id="UP000812966">
    <property type="component" value="Unassembled WGS sequence"/>
</dbReference>